<feature type="compositionally biased region" description="Polar residues" evidence="5">
    <location>
        <begin position="223"/>
        <end position="234"/>
    </location>
</feature>
<keyword evidence="2" id="KW-0805">Transcription regulation</keyword>
<name>A0A1X2G3C6_9FUNG</name>
<reference evidence="7 8" key="1">
    <citation type="submission" date="2016-07" db="EMBL/GenBank/DDBJ databases">
        <title>Pervasive Adenine N6-methylation of Active Genes in Fungi.</title>
        <authorList>
            <consortium name="DOE Joint Genome Institute"/>
            <person name="Mondo S.J."/>
            <person name="Dannebaum R.O."/>
            <person name="Kuo R.C."/>
            <person name="Labutti K."/>
            <person name="Haridas S."/>
            <person name="Kuo A."/>
            <person name="Salamov A."/>
            <person name="Ahrendt S.R."/>
            <person name="Lipzen A."/>
            <person name="Sullivan W."/>
            <person name="Andreopoulos W.B."/>
            <person name="Clum A."/>
            <person name="Lindquist E."/>
            <person name="Daum C."/>
            <person name="Ramamoorthy G.K."/>
            <person name="Gryganskyi A."/>
            <person name="Culley D."/>
            <person name="Magnuson J.K."/>
            <person name="James T.Y."/>
            <person name="O'Malley M.A."/>
            <person name="Stajich J.E."/>
            <person name="Spatafora J.W."/>
            <person name="Visel A."/>
            <person name="Grigoriev I.V."/>
        </authorList>
    </citation>
    <scope>NUCLEOTIDE SEQUENCE [LARGE SCALE GENOMIC DNA]</scope>
    <source>
        <strain evidence="7 8">NRRL 3301</strain>
    </source>
</reference>
<dbReference type="Proteomes" id="UP000242146">
    <property type="component" value="Unassembled WGS sequence"/>
</dbReference>
<dbReference type="STRING" id="101127.A0A1X2G3C6"/>
<dbReference type="InterPro" id="IPR037525">
    <property type="entry name" value="Velvet_dom"/>
</dbReference>
<keyword evidence="8" id="KW-1185">Reference proteome</keyword>
<feature type="compositionally biased region" description="Acidic residues" evidence="5">
    <location>
        <begin position="196"/>
        <end position="206"/>
    </location>
</feature>
<proteinExistence type="predicted"/>
<dbReference type="AlphaFoldDB" id="A0A1X2G3C6"/>
<gene>
    <name evidence="7" type="ORF">DM01DRAFT_1349993</name>
</gene>
<evidence type="ECO:0000256" key="2">
    <source>
        <dbReference type="ARBA" id="ARBA00023015"/>
    </source>
</evidence>
<feature type="domain" description="Velvet" evidence="6">
    <location>
        <begin position="1"/>
        <end position="165"/>
    </location>
</feature>
<evidence type="ECO:0000256" key="4">
    <source>
        <dbReference type="ARBA" id="ARBA00023242"/>
    </source>
</evidence>
<evidence type="ECO:0000256" key="1">
    <source>
        <dbReference type="ARBA" id="ARBA00004123"/>
    </source>
</evidence>
<evidence type="ECO:0000259" key="6">
    <source>
        <dbReference type="PROSITE" id="PS51821"/>
    </source>
</evidence>
<keyword evidence="4" id="KW-0539">Nucleus</keyword>
<protein>
    <recommendedName>
        <fullName evidence="6">Velvet domain-containing protein</fullName>
    </recommendedName>
</protein>
<dbReference type="EMBL" id="MCGT01000054">
    <property type="protein sequence ID" value="ORX43576.1"/>
    <property type="molecule type" value="Genomic_DNA"/>
</dbReference>
<dbReference type="Pfam" id="PF11754">
    <property type="entry name" value="Velvet"/>
    <property type="match status" value="2"/>
</dbReference>
<feature type="region of interest" description="Disordered" evidence="5">
    <location>
        <begin position="194"/>
        <end position="234"/>
    </location>
</feature>
<dbReference type="PANTHER" id="PTHR33572">
    <property type="entry name" value="SPORE DEVELOPMENT REGULATOR VOSA"/>
    <property type="match status" value="1"/>
</dbReference>
<dbReference type="InterPro" id="IPR021740">
    <property type="entry name" value="Velvet"/>
</dbReference>
<evidence type="ECO:0000256" key="3">
    <source>
        <dbReference type="ARBA" id="ARBA00023163"/>
    </source>
</evidence>
<dbReference type="InterPro" id="IPR038491">
    <property type="entry name" value="Velvet_dom_sf"/>
</dbReference>
<dbReference type="GO" id="GO:0005634">
    <property type="term" value="C:nucleus"/>
    <property type="evidence" value="ECO:0007669"/>
    <property type="project" value="UniProtKB-SubCell"/>
</dbReference>
<dbReference type="OrthoDB" id="5599552at2759"/>
<accession>A0A1X2G3C6</accession>
<keyword evidence="3" id="KW-0804">Transcription</keyword>
<organism evidence="7 8">
    <name type="scientific">Hesseltinella vesiculosa</name>
    <dbReference type="NCBI Taxonomy" id="101127"/>
    <lineage>
        <taxon>Eukaryota</taxon>
        <taxon>Fungi</taxon>
        <taxon>Fungi incertae sedis</taxon>
        <taxon>Mucoromycota</taxon>
        <taxon>Mucoromycotina</taxon>
        <taxon>Mucoromycetes</taxon>
        <taxon>Mucorales</taxon>
        <taxon>Cunninghamellaceae</taxon>
        <taxon>Hesseltinella</taxon>
    </lineage>
</organism>
<dbReference type="PROSITE" id="PS51821">
    <property type="entry name" value="VELVET"/>
    <property type="match status" value="1"/>
</dbReference>
<comment type="subcellular location">
    <subcellularLocation>
        <location evidence="1">Nucleus</location>
    </subcellularLocation>
</comment>
<comment type="caution">
    <text evidence="7">The sequence shown here is derived from an EMBL/GenBank/DDBJ whole genome shotgun (WGS) entry which is preliminary data.</text>
</comment>
<evidence type="ECO:0000256" key="5">
    <source>
        <dbReference type="SAM" id="MobiDB-lite"/>
    </source>
</evidence>
<dbReference type="PANTHER" id="PTHR33572:SF18">
    <property type="entry name" value="SPORE DEVELOPMENT REGULATOR VOSA"/>
    <property type="match status" value="1"/>
</dbReference>
<feature type="compositionally biased region" description="Low complexity" evidence="5">
    <location>
        <begin position="209"/>
        <end position="220"/>
    </location>
</feature>
<evidence type="ECO:0000313" key="8">
    <source>
        <dbReference type="Proteomes" id="UP000242146"/>
    </source>
</evidence>
<sequence>MCGIGDKVDRRPIDPPLIVELQVLRKGHPTDSLHKCSDPEWHKLSNLFLTAVLLPCKKKRPTPDLDVHVHSQLTVGRTVSSLYQFRDLDHQEKFFFVFSDLSIRAEGNYLFKLALFEITGLDVSFKTSIDTDEFTVYSAKKFPGMFGSCPLARSFARQGLKIRIRKASAPRKRRRVRHSKDVIFQYQRVLNLNEKYEDDDDTEEGEANSPTSSSCSSVDSPQIPATATSPTNDR</sequence>
<dbReference type="Gene3D" id="2.60.40.3960">
    <property type="entry name" value="Velvet domain"/>
    <property type="match status" value="1"/>
</dbReference>
<evidence type="ECO:0000313" key="7">
    <source>
        <dbReference type="EMBL" id="ORX43576.1"/>
    </source>
</evidence>